<evidence type="ECO:0000313" key="3">
    <source>
        <dbReference type="Proteomes" id="UP000199337"/>
    </source>
</evidence>
<proteinExistence type="predicted"/>
<dbReference type="AlphaFoldDB" id="A0A1I2SX90"/>
<evidence type="ECO:0000313" key="2">
    <source>
        <dbReference type="EMBL" id="SFG55607.1"/>
    </source>
</evidence>
<keyword evidence="1" id="KW-0472">Membrane</keyword>
<evidence type="ECO:0000256" key="1">
    <source>
        <dbReference type="SAM" id="Phobius"/>
    </source>
</evidence>
<reference evidence="3" key="1">
    <citation type="submission" date="2016-10" db="EMBL/GenBank/DDBJ databases">
        <authorList>
            <person name="Varghese N."/>
            <person name="Submissions S."/>
        </authorList>
    </citation>
    <scope>NUCLEOTIDE SEQUENCE [LARGE SCALE GENOMIC DNA]</scope>
    <source>
        <strain evidence="3">DSM 17038</strain>
    </source>
</reference>
<organism evidence="2 3">
    <name type="scientific">Desulfotruncus arcticus DSM 17038</name>
    <dbReference type="NCBI Taxonomy" id="1121424"/>
    <lineage>
        <taxon>Bacteria</taxon>
        <taxon>Bacillati</taxon>
        <taxon>Bacillota</taxon>
        <taxon>Clostridia</taxon>
        <taxon>Eubacteriales</taxon>
        <taxon>Desulfallaceae</taxon>
        <taxon>Desulfotruncus</taxon>
    </lineage>
</organism>
<feature type="transmembrane region" description="Helical" evidence="1">
    <location>
        <begin position="20"/>
        <end position="43"/>
    </location>
</feature>
<keyword evidence="1" id="KW-0812">Transmembrane</keyword>
<name>A0A1I2SX90_9FIRM</name>
<dbReference type="RefSeq" id="WP_092471154.1">
    <property type="nucleotide sequence ID" value="NZ_FOOX01000006.1"/>
</dbReference>
<dbReference type="Proteomes" id="UP000199337">
    <property type="component" value="Unassembled WGS sequence"/>
</dbReference>
<gene>
    <name evidence="2" type="ORF">SAMN05660649_01975</name>
</gene>
<dbReference type="EMBL" id="FOOX01000006">
    <property type="protein sequence ID" value="SFG55607.1"/>
    <property type="molecule type" value="Genomic_DNA"/>
</dbReference>
<protein>
    <submittedName>
        <fullName evidence="2">Uncharacterized protein</fullName>
    </submittedName>
</protein>
<keyword evidence="3" id="KW-1185">Reference proteome</keyword>
<accession>A0A1I2SX90</accession>
<keyword evidence="1" id="KW-1133">Transmembrane helix</keyword>
<sequence>MGFFEWYLAFHDNNPILGGLVVPIYMSLFGLAFAVVADVVVRLTGIHLGDYKKEYEEILDEQEGNAKA</sequence>